<proteinExistence type="predicted"/>
<feature type="compositionally biased region" description="Basic residues" evidence="1">
    <location>
        <begin position="180"/>
        <end position="207"/>
    </location>
</feature>
<sequence>DPPGGCPGAAGPVGALGRRAPARPDRAPGQHLPDVGRVLHGHPADRGPLRRRVGLGRRRDRAGPRGPSVHPAGTRLRRRDHRGPRRRQASHRGRDAGARPRVRRDGLGRHAAAALRDRDPRRARRRLLRGAEVGRDRRPHRRAQPGPLLLPHRRRGRTRADGRAARRRGAAAGRLLAGRARLRRLLPGHGERRGRLHAAGPGRHRQPRRADRRDAARPARPPVRRLHRAADGLLVHVLADQHLVPAGGDTPGRHPGRRELGDRPQRRDDGPAPVPPAAHRRAVAAPAPDPRARHRPDGSQFGRGGVRRLGAGAARVRGRLRGRRGARPADPADGGGRPRQPGGAGRLLRCGELRAGRRRRARGLQRRRPLRPRRAPGRAGPTLALLRRRRRPHHGRPVPDGGPGPPPGPRRRQDHARGNASDRAEPRGAPL</sequence>
<feature type="compositionally biased region" description="Basic and acidic residues" evidence="1">
    <location>
        <begin position="92"/>
        <end position="108"/>
    </location>
</feature>
<evidence type="ECO:0000313" key="2">
    <source>
        <dbReference type="EMBL" id="CAA9572768.1"/>
    </source>
</evidence>
<feature type="compositionally biased region" description="Basic residues" evidence="1">
    <location>
        <begin position="356"/>
        <end position="376"/>
    </location>
</feature>
<dbReference type="AlphaFoldDB" id="A0A6J4V9P0"/>
<feature type="region of interest" description="Disordered" evidence="1">
    <location>
        <begin position="242"/>
        <end position="431"/>
    </location>
</feature>
<feature type="compositionally biased region" description="Basic and acidic residues" evidence="1">
    <location>
        <begin position="208"/>
        <end position="217"/>
    </location>
</feature>
<feature type="compositionally biased region" description="Basic residues" evidence="1">
    <location>
        <begin position="49"/>
        <end position="60"/>
    </location>
</feature>
<feature type="compositionally biased region" description="Low complexity" evidence="1">
    <location>
        <begin position="9"/>
        <end position="19"/>
    </location>
</feature>
<feature type="compositionally biased region" description="Basic residues" evidence="1">
    <location>
        <begin position="75"/>
        <end position="91"/>
    </location>
</feature>
<protein>
    <submittedName>
        <fullName evidence="2">Uncharacterized MFS-type transporter</fullName>
    </submittedName>
</protein>
<feature type="compositionally biased region" description="Basic residues" evidence="1">
    <location>
        <begin position="316"/>
        <end position="326"/>
    </location>
</feature>
<accession>A0A6J4V9P0</accession>
<feature type="compositionally biased region" description="Gly residues" evidence="1">
    <location>
        <begin position="333"/>
        <end position="345"/>
    </location>
</feature>
<feature type="compositionally biased region" description="Basic and acidic residues" evidence="1">
    <location>
        <begin position="257"/>
        <end position="270"/>
    </location>
</feature>
<name>A0A6J4V9P0_9BACT</name>
<gene>
    <name evidence="2" type="ORF">AVDCRST_MAG49-3810</name>
</gene>
<evidence type="ECO:0000256" key="1">
    <source>
        <dbReference type="SAM" id="MobiDB-lite"/>
    </source>
</evidence>
<dbReference type="EMBL" id="CADCWG010000268">
    <property type="protein sequence ID" value="CAA9572768.1"/>
    <property type="molecule type" value="Genomic_DNA"/>
</dbReference>
<reference evidence="2" key="1">
    <citation type="submission" date="2020-02" db="EMBL/GenBank/DDBJ databases">
        <authorList>
            <person name="Meier V. D."/>
        </authorList>
    </citation>
    <scope>NUCLEOTIDE SEQUENCE</scope>
    <source>
        <strain evidence="2">AVDCRST_MAG49</strain>
    </source>
</reference>
<feature type="compositionally biased region" description="Basic residues" evidence="1">
    <location>
        <begin position="386"/>
        <end position="396"/>
    </location>
</feature>
<feature type="non-terminal residue" evidence="2">
    <location>
        <position position="1"/>
    </location>
</feature>
<organism evidence="2">
    <name type="scientific">uncultured Thermomicrobiales bacterium</name>
    <dbReference type="NCBI Taxonomy" id="1645740"/>
    <lineage>
        <taxon>Bacteria</taxon>
        <taxon>Pseudomonadati</taxon>
        <taxon>Thermomicrobiota</taxon>
        <taxon>Thermomicrobia</taxon>
        <taxon>Thermomicrobiales</taxon>
        <taxon>environmental samples</taxon>
    </lineage>
</organism>
<feature type="region of interest" description="Disordered" evidence="1">
    <location>
        <begin position="1"/>
        <end position="225"/>
    </location>
</feature>
<feature type="non-terminal residue" evidence="2">
    <location>
        <position position="431"/>
    </location>
</feature>
<feature type="compositionally biased region" description="Low complexity" evidence="1">
    <location>
        <begin position="170"/>
        <end position="179"/>
    </location>
</feature>
<feature type="compositionally biased region" description="Basic and acidic residues" evidence="1">
    <location>
        <begin position="415"/>
        <end position="431"/>
    </location>
</feature>